<organism evidence="3 4">
    <name type="scientific">Bambusicola thoracicus</name>
    <name type="common">Chinese bamboo-partridge</name>
    <name type="synonym">Perdix thoracica</name>
    <dbReference type="NCBI Taxonomy" id="9083"/>
    <lineage>
        <taxon>Eukaryota</taxon>
        <taxon>Metazoa</taxon>
        <taxon>Chordata</taxon>
        <taxon>Craniata</taxon>
        <taxon>Vertebrata</taxon>
        <taxon>Euteleostomi</taxon>
        <taxon>Archelosauria</taxon>
        <taxon>Archosauria</taxon>
        <taxon>Dinosauria</taxon>
        <taxon>Saurischia</taxon>
        <taxon>Theropoda</taxon>
        <taxon>Coelurosauria</taxon>
        <taxon>Aves</taxon>
        <taxon>Neognathae</taxon>
        <taxon>Galloanserae</taxon>
        <taxon>Galliformes</taxon>
        <taxon>Phasianidae</taxon>
        <taxon>Perdicinae</taxon>
        <taxon>Bambusicola</taxon>
    </lineage>
</organism>
<sequence length="190" mass="22047">MKSHFIKESKILAHNEKEALYSKLLQSAQEQYEKLQSRIANTDELLKEAESCLADLKADSEWEECETDCSDDEMEEEDSESRKLEEELGSLKAQEEELQRELSDLETENEQILAQMKHLQEDEKSCQELLERCNFTEWEISEWSERQAVFNFLHDSIELTVAFGTPVDGDVFGENPSRKIVSLSFESLLD</sequence>
<evidence type="ECO:0000256" key="1">
    <source>
        <dbReference type="SAM" id="MobiDB-lite"/>
    </source>
</evidence>
<dbReference type="PANTHER" id="PTHR16520:SF3">
    <property type="entry name" value="KINETOCHORE SCAFFOLD 1"/>
    <property type="match status" value="1"/>
</dbReference>
<dbReference type="Proteomes" id="UP000237246">
    <property type="component" value="Unassembled WGS sequence"/>
</dbReference>
<dbReference type="EMBL" id="PPHD01055300">
    <property type="protein sequence ID" value="POI22737.1"/>
    <property type="molecule type" value="Genomic_DNA"/>
</dbReference>
<name>A0A2P4SF45_BAMTH</name>
<evidence type="ECO:0000313" key="3">
    <source>
        <dbReference type="EMBL" id="POI22737.1"/>
    </source>
</evidence>
<dbReference type="InterPro" id="IPR040850">
    <property type="entry name" value="Knl1_RWD_C"/>
</dbReference>
<comment type="caution">
    <text evidence="3">The sequence shown here is derived from an EMBL/GenBank/DDBJ whole genome shotgun (WGS) entry which is preliminary data.</text>
</comment>
<dbReference type="GO" id="GO:0008608">
    <property type="term" value="P:attachment of spindle microtubules to kinetochore"/>
    <property type="evidence" value="ECO:0007669"/>
    <property type="project" value="InterPro"/>
</dbReference>
<dbReference type="GO" id="GO:0005634">
    <property type="term" value="C:nucleus"/>
    <property type="evidence" value="ECO:0007669"/>
    <property type="project" value="TreeGrafter"/>
</dbReference>
<evidence type="ECO:0000313" key="4">
    <source>
        <dbReference type="Proteomes" id="UP000237246"/>
    </source>
</evidence>
<gene>
    <name evidence="3" type="ORF">CIB84_013515</name>
</gene>
<feature type="non-terminal residue" evidence="3">
    <location>
        <position position="190"/>
    </location>
</feature>
<feature type="region of interest" description="Disordered" evidence="1">
    <location>
        <begin position="64"/>
        <end position="95"/>
    </location>
</feature>
<dbReference type="Pfam" id="PF18210">
    <property type="entry name" value="Knl1_RWD_C"/>
    <property type="match status" value="1"/>
</dbReference>
<dbReference type="OrthoDB" id="6132334at2759"/>
<protein>
    <recommendedName>
        <fullName evidence="2">Knl1 C-terminal RWD domain-containing protein</fullName>
    </recommendedName>
</protein>
<feature type="compositionally biased region" description="Acidic residues" evidence="1">
    <location>
        <begin position="64"/>
        <end position="79"/>
    </location>
</feature>
<feature type="domain" description="Knl1 C-terminal RWD" evidence="2">
    <location>
        <begin position="91"/>
        <end position="190"/>
    </location>
</feature>
<dbReference type="GO" id="GO:0034501">
    <property type="term" value="P:protein localization to kinetochore"/>
    <property type="evidence" value="ECO:0007669"/>
    <property type="project" value="InterPro"/>
</dbReference>
<accession>A0A2P4SF45</accession>
<proteinExistence type="predicted"/>
<evidence type="ECO:0000259" key="2">
    <source>
        <dbReference type="Pfam" id="PF18210"/>
    </source>
</evidence>
<keyword evidence="4" id="KW-1185">Reference proteome</keyword>
<reference evidence="3 4" key="1">
    <citation type="submission" date="2018-01" db="EMBL/GenBank/DDBJ databases">
        <title>Comparison of the Chinese Bamboo Partridge and Red Junglefowl genome sequences highlights the importance of demography in genome evolution.</title>
        <authorList>
            <person name="Tiley G.P."/>
            <person name="Kimball R.T."/>
            <person name="Braun E.L."/>
            <person name="Burleigh J.G."/>
        </authorList>
    </citation>
    <scope>NUCLEOTIDE SEQUENCE [LARGE SCALE GENOMIC DNA]</scope>
    <source>
        <strain evidence="3">RTK389</strain>
        <tissue evidence="3">Blood</tissue>
    </source>
</reference>
<dbReference type="PANTHER" id="PTHR16520">
    <property type="entry name" value="KINETOCHORE SCAFFOLD 1"/>
    <property type="match status" value="1"/>
</dbReference>
<dbReference type="AlphaFoldDB" id="A0A2P4SF45"/>
<dbReference type="InterPro" id="IPR037388">
    <property type="entry name" value="Blinkin"/>
</dbReference>